<feature type="transmembrane region" description="Helical" evidence="1">
    <location>
        <begin position="21"/>
        <end position="47"/>
    </location>
</feature>
<keyword evidence="1" id="KW-0812">Transmembrane</keyword>
<feature type="transmembrane region" description="Helical" evidence="1">
    <location>
        <begin position="146"/>
        <end position="165"/>
    </location>
</feature>
<gene>
    <name evidence="2" type="ORF">PVAND_008772</name>
</gene>
<dbReference type="OrthoDB" id="10319281at2759"/>
<keyword evidence="1" id="KW-1133">Transmembrane helix</keyword>
<feature type="transmembrane region" description="Helical" evidence="1">
    <location>
        <begin position="75"/>
        <end position="102"/>
    </location>
</feature>
<dbReference type="EMBL" id="JADBJN010000002">
    <property type="protein sequence ID" value="KAG5679183.1"/>
    <property type="molecule type" value="Genomic_DNA"/>
</dbReference>
<evidence type="ECO:0000256" key="1">
    <source>
        <dbReference type="SAM" id="Phobius"/>
    </source>
</evidence>
<dbReference type="AlphaFoldDB" id="A0A9J6CB04"/>
<organism evidence="2 3">
    <name type="scientific">Polypedilum vanderplanki</name>
    <name type="common">Sleeping chironomid midge</name>
    <dbReference type="NCBI Taxonomy" id="319348"/>
    <lineage>
        <taxon>Eukaryota</taxon>
        <taxon>Metazoa</taxon>
        <taxon>Ecdysozoa</taxon>
        <taxon>Arthropoda</taxon>
        <taxon>Hexapoda</taxon>
        <taxon>Insecta</taxon>
        <taxon>Pterygota</taxon>
        <taxon>Neoptera</taxon>
        <taxon>Endopterygota</taxon>
        <taxon>Diptera</taxon>
        <taxon>Nematocera</taxon>
        <taxon>Chironomoidea</taxon>
        <taxon>Chironomidae</taxon>
        <taxon>Chironominae</taxon>
        <taxon>Polypedilum</taxon>
        <taxon>Polypedilum</taxon>
    </lineage>
</organism>
<dbReference type="Proteomes" id="UP001107558">
    <property type="component" value="Chromosome 2"/>
</dbReference>
<reference evidence="2" key="1">
    <citation type="submission" date="2021-03" db="EMBL/GenBank/DDBJ databases">
        <title>Chromosome level genome of the anhydrobiotic midge Polypedilum vanderplanki.</title>
        <authorList>
            <person name="Yoshida Y."/>
            <person name="Kikawada T."/>
            <person name="Gusev O."/>
        </authorList>
    </citation>
    <scope>NUCLEOTIDE SEQUENCE</scope>
    <source>
        <strain evidence="2">NIAS01</strain>
        <tissue evidence="2">Whole body or cell culture</tissue>
    </source>
</reference>
<accession>A0A9J6CB04</accession>
<feature type="transmembrane region" description="Helical" evidence="1">
    <location>
        <begin position="114"/>
        <end position="134"/>
    </location>
</feature>
<sequence>MASSPVTIEKFESKVPRVATCCFCCDMIIGGTLLSVFGVITGLAYIARALYVLYNPHAFEKELEDDDALNNQDDYIWIVYISTMFCGFLFLITSGFMLYGSTKNIFLQRNSHHVFPYLVGILFSTFWSIVLGTIEVFDSDMLIACGYFAFAGLQIYLWICAVSLYRDLLENELDPNKPTRTTV</sequence>
<evidence type="ECO:0000313" key="3">
    <source>
        <dbReference type="Proteomes" id="UP001107558"/>
    </source>
</evidence>
<keyword evidence="3" id="KW-1185">Reference proteome</keyword>
<protein>
    <submittedName>
        <fullName evidence="2">Uncharacterized protein</fullName>
    </submittedName>
</protein>
<comment type="caution">
    <text evidence="2">The sequence shown here is derived from an EMBL/GenBank/DDBJ whole genome shotgun (WGS) entry which is preliminary data.</text>
</comment>
<proteinExistence type="predicted"/>
<name>A0A9J6CB04_POLVA</name>
<evidence type="ECO:0000313" key="2">
    <source>
        <dbReference type="EMBL" id="KAG5679183.1"/>
    </source>
</evidence>
<keyword evidence="1" id="KW-0472">Membrane</keyword>